<dbReference type="Proteomes" id="UP000177625">
    <property type="component" value="Unassembled WGS sequence"/>
</dbReference>
<reference evidence="3" key="1">
    <citation type="submission" date="2016-03" db="EMBL/GenBank/DDBJ databases">
        <authorList>
            <person name="Guldener U."/>
        </authorList>
    </citation>
    <scope>NUCLEOTIDE SEQUENCE [LARGE SCALE GENOMIC DNA]</scope>
</reference>
<gene>
    <name evidence="2" type="ORF">RSE6_13721</name>
</gene>
<feature type="transmembrane region" description="Helical" evidence="1">
    <location>
        <begin position="107"/>
        <end position="130"/>
    </location>
</feature>
<keyword evidence="1" id="KW-0472">Membrane</keyword>
<evidence type="ECO:0000313" key="3">
    <source>
        <dbReference type="Proteomes" id="UP000177625"/>
    </source>
</evidence>
<dbReference type="AlphaFoldDB" id="A0A1E1MTH4"/>
<keyword evidence="1" id="KW-1133">Transmembrane helix</keyword>
<organism evidence="2 3">
    <name type="scientific">Rhynchosporium secalis</name>
    <name type="common">Barley scald fungus</name>
    <dbReference type="NCBI Taxonomy" id="38038"/>
    <lineage>
        <taxon>Eukaryota</taxon>
        <taxon>Fungi</taxon>
        <taxon>Dikarya</taxon>
        <taxon>Ascomycota</taxon>
        <taxon>Pezizomycotina</taxon>
        <taxon>Leotiomycetes</taxon>
        <taxon>Helotiales</taxon>
        <taxon>Ploettnerulaceae</taxon>
        <taxon>Rhynchosporium</taxon>
    </lineage>
</organism>
<keyword evidence="3" id="KW-1185">Reference proteome</keyword>
<accession>A0A1E1MTH4</accession>
<name>A0A1E1MTH4_RHYSE</name>
<proteinExistence type="predicted"/>
<sequence length="181" mass="18788">MSAVLAEIRTLISTFHHIFLGIIENGAVVAGTLSQVLNFTSDGASSSISTLSSKTSLPSPAPSPTSSSLLTNLPAAGIATTATSTMSAPTTSLTSESKYCHPLRKSALGVGIGVGILALAAGFGFGYWFFGRKKSAAQQKSQEQEQMNINIPPSSTQLRRNFSVCEVAPSDTKRHGKSGLA</sequence>
<keyword evidence="1" id="KW-0812">Transmembrane</keyword>
<protein>
    <recommendedName>
        <fullName evidence="4">Mid2 domain-containing protein</fullName>
    </recommendedName>
</protein>
<evidence type="ECO:0000256" key="1">
    <source>
        <dbReference type="SAM" id="Phobius"/>
    </source>
</evidence>
<dbReference type="EMBL" id="FJVC01000589">
    <property type="protein sequence ID" value="CZT52388.1"/>
    <property type="molecule type" value="Genomic_DNA"/>
</dbReference>
<evidence type="ECO:0000313" key="2">
    <source>
        <dbReference type="EMBL" id="CZT52388.1"/>
    </source>
</evidence>
<evidence type="ECO:0008006" key="4">
    <source>
        <dbReference type="Google" id="ProtNLM"/>
    </source>
</evidence>